<organism evidence="1 2">
    <name type="scientific">Macrolepiota fuliginosa MF-IS2</name>
    <dbReference type="NCBI Taxonomy" id="1400762"/>
    <lineage>
        <taxon>Eukaryota</taxon>
        <taxon>Fungi</taxon>
        <taxon>Dikarya</taxon>
        <taxon>Basidiomycota</taxon>
        <taxon>Agaricomycotina</taxon>
        <taxon>Agaricomycetes</taxon>
        <taxon>Agaricomycetidae</taxon>
        <taxon>Agaricales</taxon>
        <taxon>Agaricineae</taxon>
        <taxon>Agaricaceae</taxon>
        <taxon>Macrolepiota</taxon>
    </lineage>
</organism>
<dbReference type="EMBL" id="MU151173">
    <property type="protein sequence ID" value="KAF9448119.1"/>
    <property type="molecule type" value="Genomic_DNA"/>
</dbReference>
<accession>A0A9P6C458</accession>
<protein>
    <submittedName>
        <fullName evidence="1">Uncharacterized protein</fullName>
    </submittedName>
</protein>
<keyword evidence="2" id="KW-1185">Reference proteome</keyword>
<comment type="caution">
    <text evidence="1">The sequence shown here is derived from an EMBL/GenBank/DDBJ whole genome shotgun (WGS) entry which is preliminary data.</text>
</comment>
<evidence type="ECO:0000313" key="1">
    <source>
        <dbReference type="EMBL" id="KAF9448119.1"/>
    </source>
</evidence>
<dbReference type="Proteomes" id="UP000807342">
    <property type="component" value="Unassembled WGS sequence"/>
</dbReference>
<sequence length="294" mass="31904">MQGGGMGQRWGAGMRLNIMARTFIVHDVVALEPLSKSTYSVGEVLHRGELLVGKCIVIVVNINGGAVVLSGCIHLSKVHLEEIIFDLCPVKAPDLQEFLGCKLTHNATVLIHHSEELLSGGGQFVALQGIRSRRDETNTITSNPDNSLATSIHNPGSYADAAAAQNPPHLGNANQMKAPTNPNKAHHPCQIIISFNEPVPTDKCCKETDIIRDINTHLANKGAPAHLKITAIKWNPQGNCIAFMHSDQNAAAIIPYTEGLPNVIAPGCTRQIREDKKWFKVKISGVRTRAFDLQ</sequence>
<proteinExistence type="predicted"/>
<dbReference type="AlphaFoldDB" id="A0A9P6C458"/>
<reference evidence="1" key="1">
    <citation type="submission" date="2020-11" db="EMBL/GenBank/DDBJ databases">
        <authorList>
            <consortium name="DOE Joint Genome Institute"/>
            <person name="Ahrendt S."/>
            <person name="Riley R."/>
            <person name="Andreopoulos W."/>
            <person name="Labutti K."/>
            <person name="Pangilinan J."/>
            <person name="Ruiz-Duenas F.J."/>
            <person name="Barrasa J.M."/>
            <person name="Sanchez-Garcia M."/>
            <person name="Camarero S."/>
            <person name="Miyauchi S."/>
            <person name="Serrano A."/>
            <person name="Linde D."/>
            <person name="Babiker R."/>
            <person name="Drula E."/>
            <person name="Ayuso-Fernandez I."/>
            <person name="Pacheco R."/>
            <person name="Padilla G."/>
            <person name="Ferreira P."/>
            <person name="Barriuso J."/>
            <person name="Kellner H."/>
            <person name="Castanera R."/>
            <person name="Alfaro M."/>
            <person name="Ramirez L."/>
            <person name="Pisabarro A.G."/>
            <person name="Kuo A."/>
            <person name="Tritt A."/>
            <person name="Lipzen A."/>
            <person name="He G."/>
            <person name="Yan M."/>
            <person name="Ng V."/>
            <person name="Cullen D."/>
            <person name="Martin F."/>
            <person name="Rosso M.-N."/>
            <person name="Henrissat B."/>
            <person name="Hibbett D."/>
            <person name="Martinez A.T."/>
            <person name="Grigoriev I.V."/>
        </authorList>
    </citation>
    <scope>NUCLEOTIDE SEQUENCE</scope>
    <source>
        <strain evidence="1">MF-IS2</strain>
    </source>
</reference>
<name>A0A9P6C458_9AGAR</name>
<dbReference type="OrthoDB" id="2855870at2759"/>
<gene>
    <name evidence="1" type="ORF">P691DRAFT_781490</name>
</gene>
<evidence type="ECO:0000313" key="2">
    <source>
        <dbReference type="Proteomes" id="UP000807342"/>
    </source>
</evidence>